<gene>
    <name evidence="1" type="ORF">BSZ32_09720</name>
</gene>
<sequence length="149" mass="16387">MMLSTTSPKKQIPSSSGRRFMIRDAQAAAAKVKDLKNVHCVVTGSFSRSVEASPSKQGYHWNSNAETYYLVGEAMGKAVLELIGTSKPAKKKRAPLYNFRNADGPKSFKARLKNYDAATGKVTVIKSNGIATSFNIDFLHPDDQKFVKK</sequence>
<evidence type="ECO:0000313" key="1">
    <source>
        <dbReference type="EMBL" id="PQJ28748.1"/>
    </source>
</evidence>
<comment type="caution">
    <text evidence="1">The sequence shown here is derived from an EMBL/GenBank/DDBJ whole genome shotgun (WGS) entry which is preliminary data.</text>
</comment>
<dbReference type="AlphaFoldDB" id="A0A2S7U157"/>
<protein>
    <submittedName>
        <fullName evidence="1">Uncharacterized protein</fullName>
    </submittedName>
</protein>
<reference evidence="1 2" key="1">
    <citation type="submission" date="2016-12" db="EMBL/GenBank/DDBJ databases">
        <title>Study of bacterial adaptation to deep sea.</title>
        <authorList>
            <person name="Song J."/>
            <person name="Yoshizawa S."/>
            <person name="Kogure K."/>
        </authorList>
    </citation>
    <scope>NUCLEOTIDE SEQUENCE [LARGE SCALE GENOMIC DNA]</scope>
    <source>
        <strain evidence="1 2">SAORIC-165</strain>
    </source>
</reference>
<accession>A0A2S7U157</accession>
<keyword evidence="2" id="KW-1185">Reference proteome</keyword>
<proteinExistence type="predicted"/>
<name>A0A2S7U157_9BACT</name>
<organism evidence="1 2">
    <name type="scientific">Rubritalea profundi</name>
    <dbReference type="NCBI Taxonomy" id="1658618"/>
    <lineage>
        <taxon>Bacteria</taxon>
        <taxon>Pseudomonadati</taxon>
        <taxon>Verrucomicrobiota</taxon>
        <taxon>Verrucomicrobiia</taxon>
        <taxon>Verrucomicrobiales</taxon>
        <taxon>Rubritaleaceae</taxon>
        <taxon>Rubritalea</taxon>
    </lineage>
</organism>
<dbReference type="EMBL" id="MQWA01000001">
    <property type="protein sequence ID" value="PQJ28748.1"/>
    <property type="molecule type" value="Genomic_DNA"/>
</dbReference>
<evidence type="ECO:0000313" key="2">
    <source>
        <dbReference type="Proteomes" id="UP000239907"/>
    </source>
</evidence>
<dbReference type="Proteomes" id="UP000239907">
    <property type="component" value="Unassembled WGS sequence"/>
</dbReference>